<evidence type="ECO:0000313" key="2">
    <source>
        <dbReference type="Proteomes" id="UP000605986"/>
    </source>
</evidence>
<dbReference type="Proteomes" id="UP000605986">
    <property type="component" value="Unassembled WGS sequence"/>
</dbReference>
<reference evidence="1" key="1">
    <citation type="submission" date="2020-01" db="EMBL/GenBank/DDBJ databases">
        <title>Identification and distribution of gene clusters putatively required for synthesis of sphingolipid metabolism inhibitors in phylogenetically diverse species of the filamentous fungus Fusarium.</title>
        <authorList>
            <person name="Kim H.-S."/>
            <person name="Busman M."/>
            <person name="Brown D.W."/>
            <person name="Divon H."/>
            <person name="Uhlig S."/>
            <person name="Proctor R.H."/>
        </authorList>
    </citation>
    <scope>NUCLEOTIDE SEQUENCE</scope>
    <source>
        <strain evidence="1">NRRL 53441</strain>
    </source>
</reference>
<comment type="caution">
    <text evidence="1">The sequence shown here is derived from an EMBL/GenBank/DDBJ whole genome shotgun (WGS) entry which is preliminary data.</text>
</comment>
<sequence length="299" mass="33810">MNHFVEQQSIRSSLTVSNPKCIDEIRQGSPPTTPMVEDLTVSKWTDFSLQTLSGSVGNILQEQVTPPRGIPSGPLTLNNLGDIEDMLKSRIWPLLWEPNLKGAEVLRRQLGNSYPEVSIRTTNSISGVRCPCQSFTLPGDRDQARLFVGICLSATAWKSKYLSERRLNADQPIRRIATYCLHADRRYGFILTSEELVVVCVSSATRNLEDPCQLEWEAIPWAAQGGQDLTVPLSLWFMTMMSLNRDYRRICSSRQLLPMNHWVRQYNTQGQPVFRHHISGREVVDYPFGASTRDITGAN</sequence>
<dbReference type="AlphaFoldDB" id="A0A8H4NYU6"/>
<proteinExistence type="predicted"/>
<organism evidence="1 2">
    <name type="scientific">Fusarium austroafricanum</name>
    <dbReference type="NCBI Taxonomy" id="2364996"/>
    <lineage>
        <taxon>Eukaryota</taxon>
        <taxon>Fungi</taxon>
        <taxon>Dikarya</taxon>
        <taxon>Ascomycota</taxon>
        <taxon>Pezizomycotina</taxon>
        <taxon>Sordariomycetes</taxon>
        <taxon>Hypocreomycetidae</taxon>
        <taxon>Hypocreales</taxon>
        <taxon>Nectriaceae</taxon>
        <taxon>Fusarium</taxon>
        <taxon>Fusarium concolor species complex</taxon>
    </lineage>
</organism>
<gene>
    <name evidence="1" type="ORF">F53441_6324</name>
</gene>
<dbReference type="OrthoDB" id="4367324at2759"/>
<accession>A0A8H4NYU6</accession>
<protein>
    <submittedName>
        <fullName evidence="1">Uncharacterized protein</fullName>
    </submittedName>
</protein>
<evidence type="ECO:0000313" key="1">
    <source>
        <dbReference type="EMBL" id="KAF4450663.1"/>
    </source>
</evidence>
<keyword evidence="2" id="KW-1185">Reference proteome</keyword>
<dbReference type="EMBL" id="JAADJG010000244">
    <property type="protein sequence ID" value="KAF4450663.1"/>
    <property type="molecule type" value="Genomic_DNA"/>
</dbReference>
<name>A0A8H4NYU6_9HYPO</name>